<protein>
    <submittedName>
        <fullName evidence="1">Uncharacterized protein</fullName>
    </submittedName>
</protein>
<keyword evidence="2" id="KW-1185">Reference proteome</keyword>
<evidence type="ECO:0000313" key="2">
    <source>
        <dbReference type="Proteomes" id="UP001164250"/>
    </source>
</evidence>
<comment type="caution">
    <text evidence="1">The sequence shown here is derived from an EMBL/GenBank/DDBJ whole genome shotgun (WGS) entry which is preliminary data.</text>
</comment>
<proteinExistence type="predicted"/>
<sequence>MIMLMKSSASVLAIVCLYVSCIFLHLLVLDVAQTQAQATTAPREEPCSGAAIDDSIALATDGYNPFIKCDCSYNKNTLCHIIGMSVYTVEVDGVIPDELWSLNVLIELDFSVNRFSGQLPKELGMLSELEFLNIGRNNFSGPLPSELGNLTKLKDLAIGTNNFSGPLPSELGKLTKLKDIIYGQCWWGLLTIEFTGRIPDFIGNWPNMEELRFQGNSFQGPIPSSFSKLTNLTDLFLGNNKVKWYPPCREKSKTSQYNVIGAMCSNLVANNFNLESSNSSRDELSPMQFSLQSRFWNLKILLKRLLHNKCSGWSPWKSSSKRISGSGI</sequence>
<reference evidence="2" key="1">
    <citation type="journal article" date="2023" name="G3 (Bethesda)">
        <title>Genome assembly and association tests identify interacting loci associated with vigor, precocity, and sex in interspecific pistachio rootstocks.</title>
        <authorList>
            <person name="Palmer W."/>
            <person name="Jacygrad E."/>
            <person name="Sagayaradj S."/>
            <person name="Cavanaugh K."/>
            <person name="Han R."/>
            <person name="Bertier L."/>
            <person name="Beede B."/>
            <person name="Kafkas S."/>
            <person name="Golino D."/>
            <person name="Preece J."/>
            <person name="Michelmore R."/>
        </authorList>
    </citation>
    <scope>NUCLEOTIDE SEQUENCE [LARGE SCALE GENOMIC DNA]</scope>
</reference>
<dbReference type="EMBL" id="CM047909">
    <property type="protein sequence ID" value="KAJ0079191.1"/>
    <property type="molecule type" value="Genomic_DNA"/>
</dbReference>
<accession>A0ACC0ZYE4</accession>
<evidence type="ECO:0000313" key="1">
    <source>
        <dbReference type="EMBL" id="KAJ0079191.1"/>
    </source>
</evidence>
<organism evidence="1 2">
    <name type="scientific">Pistacia atlantica</name>
    <dbReference type="NCBI Taxonomy" id="434234"/>
    <lineage>
        <taxon>Eukaryota</taxon>
        <taxon>Viridiplantae</taxon>
        <taxon>Streptophyta</taxon>
        <taxon>Embryophyta</taxon>
        <taxon>Tracheophyta</taxon>
        <taxon>Spermatophyta</taxon>
        <taxon>Magnoliopsida</taxon>
        <taxon>eudicotyledons</taxon>
        <taxon>Gunneridae</taxon>
        <taxon>Pentapetalae</taxon>
        <taxon>rosids</taxon>
        <taxon>malvids</taxon>
        <taxon>Sapindales</taxon>
        <taxon>Anacardiaceae</taxon>
        <taxon>Pistacia</taxon>
    </lineage>
</organism>
<name>A0ACC0ZYE4_9ROSI</name>
<dbReference type="Proteomes" id="UP001164250">
    <property type="component" value="Chromosome 13"/>
</dbReference>
<gene>
    <name evidence="1" type="ORF">Patl1_24202</name>
</gene>